<accession>A0A1V6S086</accession>
<feature type="non-terminal residue" evidence="1">
    <location>
        <position position="46"/>
    </location>
</feature>
<protein>
    <submittedName>
        <fullName evidence="1">Uncharacterized protein</fullName>
    </submittedName>
</protein>
<organism evidence="1 2">
    <name type="scientific">Penicillium flavigenum</name>
    <dbReference type="NCBI Taxonomy" id="254877"/>
    <lineage>
        <taxon>Eukaryota</taxon>
        <taxon>Fungi</taxon>
        <taxon>Dikarya</taxon>
        <taxon>Ascomycota</taxon>
        <taxon>Pezizomycotina</taxon>
        <taxon>Eurotiomycetes</taxon>
        <taxon>Eurotiomycetidae</taxon>
        <taxon>Eurotiales</taxon>
        <taxon>Aspergillaceae</taxon>
        <taxon>Penicillium</taxon>
    </lineage>
</organism>
<keyword evidence="2" id="KW-1185">Reference proteome</keyword>
<gene>
    <name evidence="1" type="ORF">PENFLA_c177G02181</name>
</gene>
<dbReference type="EMBL" id="MLQL01000177">
    <property type="protein sequence ID" value="OQE07154.1"/>
    <property type="molecule type" value="Genomic_DNA"/>
</dbReference>
<evidence type="ECO:0000313" key="1">
    <source>
        <dbReference type="EMBL" id="OQE07154.1"/>
    </source>
</evidence>
<name>A0A1V6S086_9EURO</name>
<proteinExistence type="predicted"/>
<dbReference type="Proteomes" id="UP000191342">
    <property type="component" value="Unassembled WGS sequence"/>
</dbReference>
<dbReference type="AlphaFoldDB" id="A0A1V6S086"/>
<reference evidence="2" key="1">
    <citation type="journal article" date="2017" name="Nat. Microbiol.">
        <title>Global analysis of biosynthetic gene clusters reveals vast potential of secondary metabolite production in Penicillium species.</title>
        <authorList>
            <person name="Nielsen J.C."/>
            <person name="Grijseels S."/>
            <person name="Prigent S."/>
            <person name="Ji B."/>
            <person name="Dainat J."/>
            <person name="Nielsen K.F."/>
            <person name="Frisvad J.C."/>
            <person name="Workman M."/>
            <person name="Nielsen J."/>
        </authorList>
    </citation>
    <scope>NUCLEOTIDE SEQUENCE [LARGE SCALE GENOMIC DNA]</scope>
    <source>
        <strain evidence="2">IBT 14082</strain>
    </source>
</reference>
<evidence type="ECO:0000313" key="2">
    <source>
        <dbReference type="Proteomes" id="UP000191342"/>
    </source>
</evidence>
<comment type="caution">
    <text evidence="1">The sequence shown here is derived from an EMBL/GenBank/DDBJ whole genome shotgun (WGS) entry which is preliminary data.</text>
</comment>
<sequence length="46" mass="5056">MSLQIIMAKRSHGSQQASIKRGFLQRFLSSCSCVYSQGKSANIHVA</sequence>